<proteinExistence type="predicted"/>
<gene>
    <name evidence="2" type="ORF">Sspor_02010</name>
</gene>
<evidence type="ECO:0000313" key="3">
    <source>
        <dbReference type="Proteomes" id="UP000608522"/>
    </source>
</evidence>
<protein>
    <submittedName>
        <fullName evidence="2">Uncharacterized protein</fullName>
    </submittedName>
</protein>
<comment type="caution">
    <text evidence="2">The sequence shown here is derived from an EMBL/GenBank/DDBJ whole genome shotgun (WGS) entry which is preliminary data.</text>
</comment>
<keyword evidence="3" id="KW-1185">Reference proteome</keyword>
<feature type="region of interest" description="Disordered" evidence="1">
    <location>
        <begin position="258"/>
        <end position="284"/>
    </location>
</feature>
<reference evidence="3" key="1">
    <citation type="submission" date="2023-07" db="EMBL/GenBank/DDBJ databases">
        <title>Whole genome shotgun sequence of Streptomyces spororaveus NBRC 15456.</title>
        <authorList>
            <person name="Komaki H."/>
            <person name="Tamura T."/>
        </authorList>
    </citation>
    <scope>NUCLEOTIDE SEQUENCE [LARGE SCALE GENOMIC DNA]</scope>
    <source>
        <strain evidence="3">NBRC 15456</strain>
    </source>
</reference>
<name>A0ABQ3T3P9_9ACTN</name>
<organism evidence="2 3">
    <name type="scientific">Streptomyces spororaveus</name>
    <dbReference type="NCBI Taxonomy" id="284039"/>
    <lineage>
        <taxon>Bacteria</taxon>
        <taxon>Bacillati</taxon>
        <taxon>Actinomycetota</taxon>
        <taxon>Actinomycetes</taxon>
        <taxon>Kitasatosporales</taxon>
        <taxon>Streptomycetaceae</taxon>
        <taxon>Streptomyces</taxon>
    </lineage>
</organism>
<feature type="region of interest" description="Disordered" evidence="1">
    <location>
        <begin position="203"/>
        <end position="236"/>
    </location>
</feature>
<dbReference type="EMBL" id="BNED01000002">
    <property type="protein sequence ID" value="GHI74640.1"/>
    <property type="molecule type" value="Genomic_DNA"/>
</dbReference>
<evidence type="ECO:0000256" key="1">
    <source>
        <dbReference type="SAM" id="MobiDB-lite"/>
    </source>
</evidence>
<evidence type="ECO:0000313" key="2">
    <source>
        <dbReference type="EMBL" id="GHI74640.1"/>
    </source>
</evidence>
<sequence length="284" mass="31438">MSDLWWGPDQHLYATISAWTCDKSQDTQDGKKRPHRPATLFRLDGDRWVSAGDQPATVVRPLDRDTRMVLVIPDCNGPVERADGITYCNTGSLYREAAGKRTKVADDVLSLSAPATASCPRTNQIRVQGRWPSSFSRTARRSRDGLAALRRVEARRAELRHYRPRWVFSFSAAQRRQTGRSLSARPQVPLPGHLVRAADLRRTATRLDPSDRAPAVDTGRGRASHSPGRPGPAWRESSAWRSAAARCCGLSKPCPTRKFPPRAWSGSMSTRPAKGVTTKLASFA</sequence>
<accession>A0ABQ3T3P9</accession>
<dbReference type="Proteomes" id="UP000608522">
    <property type="component" value="Unassembled WGS sequence"/>
</dbReference>